<dbReference type="AlphaFoldDB" id="A0A927FD37"/>
<evidence type="ECO:0000313" key="3">
    <source>
        <dbReference type="Proteomes" id="UP000622317"/>
    </source>
</evidence>
<protein>
    <recommendedName>
        <fullName evidence="4">Outer membrane lipoprotein-sorting protein</fullName>
    </recommendedName>
</protein>
<reference evidence="2" key="1">
    <citation type="submission" date="2020-09" db="EMBL/GenBank/DDBJ databases">
        <title>Pelagicoccus enzymogenes sp. nov. with an EPS production, isolated from marine sediment.</title>
        <authorList>
            <person name="Feng X."/>
        </authorList>
    </citation>
    <scope>NUCLEOTIDE SEQUENCE</scope>
    <source>
        <strain evidence="2">NFK12</strain>
    </source>
</reference>
<comment type="caution">
    <text evidence="2">The sequence shown here is derived from an EMBL/GenBank/DDBJ whole genome shotgun (WGS) entry which is preliminary data.</text>
</comment>
<feature type="chain" id="PRO_5036711830" description="Outer membrane lipoprotein-sorting protein" evidence="1">
    <location>
        <begin position="27"/>
        <end position="247"/>
    </location>
</feature>
<dbReference type="Proteomes" id="UP000622317">
    <property type="component" value="Unassembled WGS sequence"/>
</dbReference>
<dbReference type="EMBL" id="JACYFG010000042">
    <property type="protein sequence ID" value="MBD5781475.1"/>
    <property type="molecule type" value="Genomic_DNA"/>
</dbReference>
<sequence>MKLPLSRKAVAVLLMIVASPLATVRAALPSEVAAVLEANIAASGGRDLIASIKSSRLKGTMSIPAIGMNGTTEMAMKSPDKLYVAQTIPGMGTIVQAYDGEIGWANDPMQGFRHLSEGEIVSLKHNDNFSDMLAYNEVYSSGEKMADSVVDGQAVNVLKLTAAETGLEQTCYYSKDSGLLLRMDMLVDMGPMGQLPASMIVKSYQEKDGISFPGSLEVTNAGMIINISFNSLELNVELEDSLFSPPQ</sequence>
<evidence type="ECO:0000256" key="1">
    <source>
        <dbReference type="SAM" id="SignalP"/>
    </source>
</evidence>
<name>A0A927FD37_9BACT</name>
<proteinExistence type="predicted"/>
<organism evidence="2 3">
    <name type="scientific">Pelagicoccus enzymogenes</name>
    <dbReference type="NCBI Taxonomy" id="2773457"/>
    <lineage>
        <taxon>Bacteria</taxon>
        <taxon>Pseudomonadati</taxon>
        <taxon>Verrucomicrobiota</taxon>
        <taxon>Opitutia</taxon>
        <taxon>Puniceicoccales</taxon>
        <taxon>Pelagicoccaceae</taxon>
        <taxon>Pelagicoccus</taxon>
    </lineage>
</organism>
<evidence type="ECO:0008006" key="4">
    <source>
        <dbReference type="Google" id="ProtNLM"/>
    </source>
</evidence>
<gene>
    <name evidence="2" type="ORF">IEN85_18385</name>
</gene>
<feature type="signal peptide" evidence="1">
    <location>
        <begin position="1"/>
        <end position="26"/>
    </location>
</feature>
<evidence type="ECO:0000313" key="2">
    <source>
        <dbReference type="EMBL" id="MBD5781475.1"/>
    </source>
</evidence>
<accession>A0A927FD37</accession>
<keyword evidence="3" id="KW-1185">Reference proteome</keyword>
<dbReference type="Gene3D" id="2.50.20.10">
    <property type="entry name" value="Lipoprotein localisation LolA/LolB/LppX"/>
    <property type="match status" value="1"/>
</dbReference>
<keyword evidence="1" id="KW-0732">Signal</keyword>
<dbReference type="RefSeq" id="WP_191618574.1">
    <property type="nucleotide sequence ID" value="NZ_JACYFG010000042.1"/>
</dbReference>